<dbReference type="InterPro" id="IPR037813">
    <property type="entry name" value="TAF2"/>
</dbReference>
<dbReference type="GO" id="GO:0008270">
    <property type="term" value="F:zinc ion binding"/>
    <property type="evidence" value="ECO:0007669"/>
    <property type="project" value="InterPro"/>
</dbReference>
<dbReference type="Pfam" id="PF01433">
    <property type="entry name" value="Peptidase_M1"/>
    <property type="match status" value="1"/>
</dbReference>
<feature type="compositionally biased region" description="Low complexity" evidence="2">
    <location>
        <begin position="209"/>
        <end position="221"/>
    </location>
</feature>
<gene>
    <name evidence="6" type="primary">TAF2</name>
    <name evidence="6" type="ORF">AWC38_SpisGene13400</name>
</gene>
<dbReference type="InterPro" id="IPR016024">
    <property type="entry name" value="ARM-type_fold"/>
</dbReference>
<evidence type="ECO:0000256" key="1">
    <source>
        <dbReference type="ARBA" id="ARBA00033345"/>
    </source>
</evidence>
<dbReference type="Gene3D" id="1.10.390.10">
    <property type="entry name" value="Neutral Protease Domain 2"/>
    <property type="match status" value="1"/>
</dbReference>
<dbReference type="PANTHER" id="PTHR15137">
    <property type="entry name" value="TRANSCRIPTION INITIATION FACTOR TFIID"/>
    <property type="match status" value="1"/>
</dbReference>
<dbReference type="GO" id="GO:0005669">
    <property type="term" value="C:transcription factor TFIID complex"/>
    <property type="evidence" value="ECO:0007669"/>
    <property type="project" value="InterPro"/>
</dbReference>
<reference evidence="7" key="1">
    <citation type="journal article" date="2017" name="bioRxiv">
        <title>Comparative analysis of the genomes of Stylophora pistillata and Acropora digitifera provides evidence for extensive differences between species of corals.</title>
        <authorList>
            <person name="Voolstra C.R."/>
            <person name="Li Y."/>
            <person name="Liew Y.J."/>
            <person name="Baumgarten S."/>
            <person name="Zoccola D."/>
            <person name="Flot J.-F."/>
            <person name="Tambutte S."/>
            <person name="Allemand D."/>
            <person name="Aranda M."/>
        </authorList>
    </citation>
    <scope>NUCLEOTIDE SEQUENCE [LARGE SCALE GENOMIC DNA]</scope>
</reference>
<feature type="domain" description="Peptidase M1 membrane alanine aminopeptidase" evidence="3">
    <location>
        <begin position="74"/>
        <end position="184"/>
    </location>
</feature>
<evidence type="ECO:0000259" key="5">
    <source>
        <dbReference type="Pfam" id="PF25577"/>
    </source>
</evidence>
<evidence type="ECO:0000259" key="3">
    <source>
        <dbReference type="Pfam" id="PF01433"/>
    </source>
</evidence>
<evidence type="ECO:0000313" key="6">
    <source>
        <dbReference type="EMBL" id="PFX22107.1"/>
    </source>
</evidence>
<comment type="caution">
    <text evidence="6">The sequence shown here is derived from an EMBL/GenBank/DDBJ whole genome shotgun (WGS) entry which is preliminary data.</text>
</comment>
<accession>A0A2B4S0K9</accession>
<dbReference type="Pfam" id="PF25316">
    <property type="entry name" value="TAF2_3rd"/>
    <property type="match status" value="1"/>
</dbReference>
<name>A0A2B4S0K9_STYPI</name>
<dbReference type="CDD" id="cd09839">
    <property type="entry name" value="M1_like_TAF2"/>
    <property type="match status" value="1"/>
</dbReference>
<protein>
    <recommendedName>
        <fullName evidence="1">Transcription initiation factor TFIID 150 kDa subunit</fullName>
    </recommendedName>
</protein>
<dbReference type="InterPro" id="IPR027268">
    <property type="entry name" value="Peptidase_M4/M1_CTD_sf"/>
</dbReference>
<feature type="region of interest" description="Disordered" evidence="2">
    <location>
        <begin position="776"/>
        <end position="907"/>
    </location>
</feature>
<feature type="compositionally biased region" description="Basic residues" evidence="2">
    <location>
        <begin position="867"/>
        <end position="879"/>
    </location>
</feature>
<dbReference type="GO" id="GO:0006367">
    <property type="term" value="P:transcription initiation at RNA polymerase II promoter"/>
    <property type="evidence" value="ECO:0007669"/>
    <property type="project" value="TreeGrafter"/>
</dbReference>
<dbReference type="GO" id="GO:0003682">
    <property type="term" value="F:chromatin binding"/>
    <property type="evidence" value="ECO:0007669"/>
    <property type="project" value="TreeGrafter"/>
</dbReference>
<dbReference type="GO" id="GO:0008237">
    <property type="term" value="F:metallopeptidase activity"/>
    <property type="evidence" value="ECO:0007669"/>
    <property type="project" value="InterPro"/>
</dbReference>
<dbReference type="InterPro" id="IPR057991">
    <property type="entry name" value="TPR_TAF2_C"/>
</dbReference>
<evidence type="ECO:0000259" key="4">
    <source>
        <dbReference type="Pfam" id="PF25316"/>
    </source>
</evidence>
<sequence>MVAVSCGDLKEQVLTPDEKKKTYHYTLTIPTSAPNIALAVGPFEIHVDPVMPEVTHFCLPGLRPVLKNATAFLHEAFEFYEEYLSCRYPYTYYKQVFVDQAYDILSPYASLTIFNTSLLHSSRVIDQGFETRKYLSQALAEQFFGCYLCIQTWSDFWLSRGISGYLFGLFMKKMFGKNEYRHWIREESKQVCQYEMQGPGLPPLHSAGTLSSSSVQGSCSGQTPESLGVGSPHMHPHLTSGKNLEIVWSKSHLVMRMIEMRIGQEPLLQVFNKLLSLANSAAQPRADYRLWSNLLLSTSGFLKSISTVSGKDINVFVDQWICHSGVAKFHGSFVFNRKRNIVELQIKQDMSRGTVKYLGPLTVCIQELDGSFNHTVQIEDVFSRHEIPCHSKSRRNKKKKIPLITGEEVDMNLDAMDSDSPVLWVRIDPEVSWLRYVSFEQPDYMWQYQLRHERDVIAQSEAIKALEQFSTQATRQTLIDMINQNECFYKVRLEACFCLAKALPVATASVRNTHSQCPRDVLQFILDLIKYNDNRLNKYTDSHYRSALIDALAATVTPVYTVHKSTAAVTKLSIISQLILENKLDGSTVVKLTEETQLILGEVTRQLNLEKLLPTYIYVVSVSCLKALRVLQVNGQIPSDPAAFEYYASHGHFEDVRLAAIECLVDLSKSESLERGMNYLIGLIERDPVPFIRHYTLCSLTKNPPFSRKSESSLNNLDLVESLWRLINSSSSVDARLRRDGVELYNALWGRLTPGCVPPQGMGIVIDLKERKIMSLSPLPPPVSPGSVSGEESTTSKKGQKRKASRAASPADLSHLDSQPGTPVSVESANSEASKLRLKIKIGGEESGTESGGETRVKPAPEPGAPTHKKHKKKKKKHKIKDEREKRKLSTSSSNYDSPLMFDASLP</sequence>
<dbReference type="GO" id="GO:0003743">
    <property type="term" value="F:translation initiation factor activity"/>
    <property type="evidence" value="ECO:0007669"/>
    <property type="project" value="UniProtKB-KW"/>
</dbReference>
<dbReference type="OrthoDB" id="308861at2759"/>
<evidence type="ECO:0000256" key="2">
    <source>
        <dbReference type="SAM" id="MobiDB-lite"/>
    </source>
</evidence>
<keyword evidence="7" id="KW-1185">Reference proteome</keyword>
<proteinExistence type="predicted"/>
<dbReference type="AlphaFoldDB" id="A0A2B4S0K9"/>
<feature type="domain" description="Transcription initiation factor TFIID subunit 2 Ig-like" evidence="4">
    <location>
        <begin position="324"/>
        <end position="442"/>
    </location>
</feature>
<dbReference type="Pfam" id="PF25577">
    <property type="entry name" value="TPR_TAF2_C"/>
    <property type="match status" value="1"/>
</dbReference>
<evidence type="ECO:0000313" key="7">
    <source>
        <dbReference type="Proteomes" id="UP000225706"/>
    </source>
</evidence>
<dbReference type="InterPro" id="IPR014782">
    <property type="entry name" value="Peptidase_M1_dom"/>
</dbReference>
<keyword evidence="6" id="KW-0648">Protein biosynthesis</keyword>
<dbReference type="EMBL" id="LSMT01000251">
    <property type="protein sequence ID" value="PFX22107.1"/>
    <property type="molecule type" value="Genomic_DNA"/>
</dbReference>
<feature type="domain" description="Transcription initiation factor TFIID subunit 2 TPR repeats" evidence="5">
    <location>
        <begin position="499"/>
        <end position="773"/>
    </location>
</feature>
<feature type="region of interest" description="Disordered" evidence="2">
    <location>
        <begin position="209"/>
        <end position="232"/>
    </location>
</feature>
<organism evidence="6 7">
    <name type="scientific">Stylophora pistillata</name>
    <name type="common">Smooth cauliflower coral</name>
    <dbReference type="NCBI Taxonomy" id="50429"/>
    <lineage>
        <taxon>Eukaryota</taxon>
        <taxon>Metazoa</taxon>
        <taxon>Cnidaria</taxon>
        <taxon>Anthozoa</taxon>
        <taxon>Hexacorallia</taxon>
        <taxon>Scleractinia</taxon>
        <taxon>Astrocoeniina</taxon>
        <taxon>Pocilloporidae</taxon>
        <taxon>Stylophora</taxon>
    </lineage>
</organism>
<dbReference type="SUPFAM" id="SSF55486">
    <property type="entry name" value="Metalloproteases ('zincins'), catalytic domain"/>
    <property type="match status" value="1"/>
</dbReference>
<keyword evidence="6" id="KW-0396">Initiation factor</keyword>
<dbReference type="STRING" id="50429.A0A2B4S0K9"/>
<dbReference type="GO" id="GO:0016251">
    <property type="term" value="F:RNA polymerase II general transcription initiation factor activity"/>
    <property type="evidence" value="ECO:0007669"/>
    <property type="project" value="TreeGrafter"/>
</dbReference>
<dbReference type="PANTHER" id="PTHR15137:SF9">
    <property type="entry name" value="TRANSCRIPTION INITIATION FACTOR TFIID SUBUNIT 2"/>
    <property type="match status" value="1"/>
</dbReference>
<dbReference type="GO" id="GO:0000976">
    <property type="term" value="F:transcription cis-regulatory region binding"/>
    <property type="evidence" value="ECO:0007669"/>
    <property type="project" value="TreeGrafter"/>
</dbReference>
<dbReference type="SUPFAM" id="SSF48371">
    <property type="entry name" value="ARM repeat"/>
    <property type="match status" value="1"/>
</dbReference>
<dbReference type="InterPro" id="IPR057345">
    <property type="entry name" value="Ig-like_TAF2"/>
</dbReference>
<dbReference type="Proteomes" id="UP000225706">
    <property type="component" value="Unassembled WGS sequence"/>
</dbReference>
<feature type="compositionally biased region" description="Polar residues" evidence="2">
    <location>
        <begin position="816"/>
        <end position="833"/>
    </location>
</feature>